<gene>
    <name evidence="1" type="primary">Acey_s0372.g151</name>
    <name evidence="1" type="ORF">Y032_0372g151</name>
</gene>
<organism evidence="1 2">
    <name type="scientific">Ancylostoma ceylanicum</name>
    <dbReference type="NCBI Taxonomy" id="53326"/>
    <lineage>
        <taxon>Eukaryota</taxon>
        <taxon>Metazoa</taxon>
        <taxon>Ecdysozoa</taxon>
        <taxon>Nematoda</taxon>
        <taxon>Chromadorea</taxon>
        <taxon>Rhabditida</taxon>
        <taxon>Rhabditina</taxon>
        <taxon>Rhabditomorpha</taxon>
        <taxon>Strongyloidea</taxon>
        <taxon>Ancylostomatidae</taxon>
        <taxon>Ancylostomatinae</taxon>
        <taxon>Ancylostoma</taxon>
    </lineage>
</organism>
<evidence type="ECO:0000313" key="1">
    <source>
        <dbReference type="EMBL" id="EYB81873.1"/>
    </source>
</evidence>
<dbReference type="Proteomes" id="UP000024635">
    <property type="component" value="Unassembled WGS sequence"/>
</dbReference>
<comment type="caution">
    <text evidence="1">The sequence shown here is derived from an EMBL/GenBank/DDBJ whole genome shotgun (WGS) entry which is preliminary data.</text>
</comment>
<protein>
    <submittedName>
        <fullName evidence="1">Uncharacterized protein</fullName>
    </submittedName>
</protein>
<sequence length="80" mass="9345">MPERKSERESALRLKRVTRKTDNGHEYSTIVACGTDYIIRSGRTLEFVGMRSLNGKKSIYRVRHKFLHSIFSMPQRLDST</sequence>
<reference evidence="2" key="1">
    <citation type="journal article" date="2015" name="Nat. Genet.">
        <title>The genome and transcriptome of the zoonotic hookworm Ancylostoma ceylanicum identify infection-specific gene families.</title>
        <authorList>
            <person name="Schwarz E.M."/>
            <person name="Hu Y."/>
            <person name="Antoshechkin I."/>
            <person name="Miller M.M."/>
            <person name="Sternberg P.W."/>
            <person name="Aroian R.V."/>
        </authorList>
    </citation>
    <scope>NUCLEOTIDE SEQUENCE</scope>
    <source>
        <strain evidence="2">HY135</strain>
    </source>
</reference>
<keyword evidence="2" id="KW-1185">Reference proteome</keyword>
<dbReference type="EMBL" id="JARK01001708">
    <property type="protein sequence ID" value="EYB81873.1"/>
    <property type="molecule type" value="Genomic_DNA"/>
</dbReference>
<proteinExistence type="predicted"/>
<accession>A0A016RU52</accession>
<dbReference type="AlphaFoldDB" id="A0A016RU52"/>
<name>A0A016RU52_9BILA</name>
<evidence type="ECO:0000313" key="2">
    <source>
        <dbReference type="Proteomes" id="UP000024635"/>
    </source>
</evidence>